<dbReference type="CDD" id="cd03230">
    <property type="entry name" value="ABC_DR_subfamily_A"/>
    <property type="match status" value="1"/>
</dbReference>
<dbReference type="InterPro" id="IPR027417">
    <property type="entry name" value="P-loop_NTPase"/>
</dbReference>
<evidence type="ECO:0000256" key="2">
    <source>
        <dbReference type="ARBA" id="ARBA00022741"/>
    </source>
</evidence>
<dbReference type="PROSITE" id="PS50893">
    <property type="entry name" value="ABC_TRANSPORTER_2"/>
    <property type="match status" value="1"/>
</dbReference>
<name>A0ABQ2RQY6_9DEIO</name>
<keyword evidence="6" id="KW-1185">Reference proteome</keyword>
<feature type="domain" description="ABC transporter" evidence="4">
    <location>
        <begin position="13"/>
        <end position="236"/>
    </location>
</feature>
<reference evidence="6" key="1">
    <citation type="journal article" date="2019" name="Int. J. Syst. Evol. Microbiol.">
        <title>The Global Catalogue of Microorganisms (GCM) 10K type strain sequencing project: providing services to taxonomists for standard genome sequencing and annotation.</title>
        <authorList>
            <consortium name="The Broad Institute Genomics Platform"/>
            <consortium name="The Broad Institute Genome Sequencing Center for Infectious Disease"/>
            <person name="Wu L."/>
            <person name="Ma J."/>
        </authorList>
    </citation>
    <scope>NUCLEOTIDE SEQUENCE [LARGE SCALE GENOMIC DNA]</scope>
    <source>
        <strain evidence="6">JCM 31404</strain>
    </source>
</reference>
<dbReference type="GO" id="GO:0005524">
    <property type="term" value="F:ATP binding"/>
    <property type="evidence" value="ECO:0007669"/>
    <property type="project" value="UniProtKB-KW"/>
</dbReference>
<dbReference type="Pfam" id="PF00005">
    <property type="entry name" value="ABC_tran"/>
    <property type="match status" value="1"/>
</dbReference>
<proteinExistence type="predicted"/>
<keyword evidence="1" id="KW-0813">Transport</keyword>
<dbReference type="Proteomes" id="UP000634308">
    <property type="component" value="Unassembled WGS sequence"/>
</dbReference>
<dbReference type="SMART" id="SM00382">
    <property type="entry name" value="AAA"/>
    <property type="match status" value="1"/>
</dbReference>
<keyword evidence="2" id="KW-0547">Nucleotide-binding</keyword>
<dbReference type="InterPro" id="IPR003439">
    <property type="entry name" value="ABC_transporter-like_ATP-bd"/>
</dbReference>
<dbReference type="SUPFAM" id="SSF52540">
    <property type="entry name" value="P-loop containing nucleoside triphosphate hydrolases"/>
    <property type="match status" value="1"/>
</dbReference>
<keyword evidence="3 5" id="KW-0067">ATP-binding</keyword>
<dbReference type="InterPro" id="IPR025302">
    <property type="entry name" value="DrrA1/2-like_C"/>
</dbReference>
<evidence type="ECO:0000259" key="4">
    <source>
        <dbReference type="PROSITE" id="PS50893"/>
    </source>
</evidence>
<evidence type="ECO:0000256" key="1">
    <source>
        <dbReference type="ARBA" id="ARBA00022448"/>
    </source>
</evidence>
<dbReference type="InterPro" id="IPR003593">
    <property type="entry name" value="AAA+_ATPase"/>
</dbReference>
<comment type="caution">
    <text evidence="5">The sequence shown here is derived from an EMBL/GenBank/DDBJ whole genome shotgun (WGS) entry which is preliminary data.</text>
</comment>
<dbReference type="PANTHER" id="PTHR42711:SF17">
    <property type="entry name" value="ABC TRANSPORTER ATP-BINDING PROTEIN"/>
    <property type="match status" value="1"/>
</dbReference>
<dbReference type="RefSeq" id="WP_189064911.1">
    <property type="nucleotide sequence ID" value="NZ_BMQM01000012.1"/>
</dbReference>
<protein>
    <submittedName>
        <fullName evidence="5">ABC transporter ATP-binding protein</fullName>
    </submittedName>
</protein>
<dbReference type="InterPro" id="IPR050763">
    <property type="entry name" value="ABC_transporter_ATP-binding"/>
</dbReference>
<gene>
    <name evidence="5" type="ORF">GCM10008959_20740</name>
</gene>
<evidence type="ECO:0000313" key="5">
    <source>
        <dbReference type="EMBL" id="GGR58823.1"/>
    </source>
</evidence>
<evidence type="ECO:0000256" key="3">
    <source>
        <dbReference type="ARBA" id="ARBA00022840"/>
    </source>
</evidence>
<dbReference type="InterPro" id="IPR017871">
    <property type="entry name" value="ABC_transporter-like_CS"/>
</dbReference>
<evidence type="ECO:0000313" key="6">
    <source>
        <dbReference type="Proteomes" id="UP000634308"/>
    </source>
</evidence>
<dbReference type="EMBL" id="BMQM01000012">
    <property type="protein sequence ID" value="GGR58823.1"/>
    <property type="molecule type" value="Genomic_DNA"/>
</dbReference>
<accession>A0ABQ2RQY6</accession>
<organism evidence="5 6">
    <name type="scientific">Deinococcus seoulensis</name>
    <dbReference type="NCBI Taxonomy" id="1837379"/>
    <lineage>
        <taxon>Bacteria</taxon>
        <taxon>Thermotogati</taxon>
        <taxon>Deinococcota</taxon>
        <taxon>Deinococci</taxon>
        <taxon>Deinococcales</taxon>
        <taxon>Deinococcaceae</taxon>
        <taxon>Deinococcus</taxon>
    </lineage>
</organism>
<sequence length="303" mass="31473">MTTARRTDFSSAIVLSDVRKTFGPVTALRDLTLEVRSGELTALLGPNGAGKTTAISLMLGLGAPTAGQVQVLGGDPRGGAVRSRIGSMPQESAIPLALTVREAVTLFARFYPAPLAVDQALGLADLGGVAGRRAGALSGGQKRRLAFALAVVGNPEVLLIDEPTTGMDAQSRLAFWDAVTELRTAGRTILLTTHYLEEAERAADRVIVMNAGAVLADGTPEALRSQAGGARVRFTSDLVLAQLQSLPGVEAAEVDDRGHATLRTSAPEALLGALFAQGTPLSELEVSRASLEDAFLNLTRAPA</sequence>
<dbReference type="PANTHER" id="PTHR42711">
    <property type="entry name" value="ABC TRANSPORTER ATP-BINDING PROTEIN"/>
    <property type="match status" value="1"/>
</dbReference>
<dbReference type="PROSITE" id="PS00211">
    <property type="entry name" value="ABC_TRANSPORTER_1"/>
    <property type="match status" value="1"/>
</dbReference>
<dbReference type="Gene3D" id="3.40.50.300">
    <property type="entry name" value="P-loop containing nucleotide triphosphate hydrolases"/>
    <property type="match status" value="1"/>
</dbReference>
<dbReference type="Pfam" id="PF13732">
    <property type="entry name" value="DrrA1-3_C"/>
    <property type="match status" value="1"/>
</dbReference>